<proteinExistence type="predicted"/>
<dbReference type="InterPro" id="IPR039556">
    <property type="entry name" value="ICL/PEPM"/>
</dbReference>
<dbReference type="EMBL" id="JACNYK010000002">
    <property type="protein sequence ID" value="MBD1426239.1"/>
    <property type="molecule type" value="Genomic_DNA"/>
</dbReference>
<gene>
    <name evidence="1" type="ORF">H8B17_11650</name>
</gene>
<dbReference type="SUPFAM" id="SSF51621">
    <property type="entry name" value="Phosphoenolpyruvate/pyruvate domain"/>
    <property type="match status" value="1"/>
</dbReference>
<dbReference type="Proteomes" id="UP000606494">
    <property type="component" value="Unassembled WGS sequence"/>
</dbReference>
<keyword evidence="2" id="KW-1185">Reference proteome</keyword>
<keyword evidence="1" id="KW-0456">Lyase</keyword>
<evidence type="ECO:0000313" key="2">
    <source>
        <dbReference type="Proteomes" id="UP000606494"/>
    </source>
</evidence>
<reference evidence="1 2" key="1">
    <citation type="submission" date="2020-08" db="EMBL/GenBank/DDBJ databases">
        <title>Sphingobacterium sp. DN00404 isolated from aquaculture water.</title>
        <authorList>
            <person name="Zhang M."/>
        </authorList>
    </citation>
    <scope>NUCLEOTIDE SEQUENCE [LARGE SCALE GENOMIC DNA]</scope>
    <source>
        <strain evidence="1 2">KCTC 32294</strain>
    </source>
</reference>
<dbReference type="Pfam" id="PF13714">
    <property type="entry name" value="PEP_mutase"/>
    <property type="match status" value="1"/>
</dbReference>
<protein>
    <submittedName>
        <fullName evidence="1">Isocitrate lyase/phosphoenolpyruvate mutase family protein</fullName>
    </submittedName>
</protein>
<dbReference type="InterPro" id="IPR015813">
    <property type="entry name" value="Pyrv/PenolPyrv_kinase-like_dom"/>
</dbReference>
<name>A0ABR7Y4P5_9SPHI</name>
<sequence length="249" mass="27773">MSYTIFKQLHQENQVLVLGNVWDAQSAKVAQDAGFKALGSSSHAIANLLGYDDGEQISVDEILFMVERIVKAVDIPVSVDFEAGYSDDPDTVAKYVQQLADLGVVGINLEDGKVVDSKRKLHDALVLANKIKAIKANTPHMFVNARADTYTTKHPQALEESIRRATLYEEAGADGLFIPLVETKEDIQKIVSSTHLPLNIFLTDKLPDLETLHQLGVKRLSHGAKIYEWLMEKNIDVFQYFVNDPRLPK</sequence>
<dbReference type="InterPro" id="IPR040442">
    <property type="entry name" value="Pyrv_kinase-like_dom_sf"/>
</dbReference>
<accession>A0ABR7Y4P5</accession>
<dbReference type="GO" id="GO:0016829">
    <property type="term" value="F:lyase activity"/>
    <property type="evidence" value="ECO:0007669"/>
    <property type="project" value="UniProtKB-KW"/>
</dbReference>
<dbReference type="CDD" id="cd00377">
    <property type="entry name" value="ICL_PEPM"/>
    <property type="match status" value="1"/>
</dbReference>
<organism evidence="1 2">
    <name type="scientific">Sphingobacterium arenae</name>
    <dbReference type="NCBI Taxonomy" id="1280598"/>
    <lineage>
        <taxon>Bacteria</taxon>
        <taxon>Pseudomonadati</taxon>
        <taxon>Bacteroidota</taxon>
        <taxon>Sphingobacteriia</taxon>
        <taxon>Sphingobacteriales</taxon>
        <taxon>Sphingobacteriaceae</taxon>
        <taxon>Sphingobacterium</taxon>
    </lineage>
</organism>
<comment type="caution">
    <text evidence="1">The sequence shown here is derived from an EMBL/GenBank/DDBJ whole genome shotgun (WGS) entry which is preliminary data.</text>
</comment>
<dbReference type="PANTHER" id="PTHR42905:SF16">
    <property type="entry name" value="CARBOXYPHOSPHONOENOLPYRUVATE PHOSPHONOMUTASE-LIKE PROTEIN (AFU_ORTHOLOGUE AFUA_5G07230)"/>
    <property type="match status" value="1"/>
</dbReference>
<dbReference type="Gene3D" id="3.20.20.60">
    <property type="entry name" value="Phosphoenolpyruvate-binding domains"/>
    <property type="match status" value="1"/>
</dbReference>
<dbReference type="PANTHER" id="PTHR42905">
    <property type="entry name" value="PHOSPHOENOLPYRUVATE CARBOXYLASE"/>
    <property type="match status" value="1"/>
</dbReference>
<dbReference type="RefSeq" id="WP_190309326.1">
    <property type="nucleotide sequence ID" value="NZ_JACNYK010000002.1"/>
</dbReference>
<evidence type="ECO:0000313" key="1">
    <source>
        <dbReference type="EMBL" id="MBD1426239.1"/>
    </source>
</evidence>